<reference evidence="6" key="1">
    <citation type="submission" date="2018-07" db="EMBL/GenBank/DDBJ databases">
        <title>Genome Structure of the Opportunistic Pathogen Paracoccus yeei (Alphaproteobacteria) and Identification of Putative Virulence Factors.</title>
        <authorList>
            <person name="Lasek R."/>
            <person name="Szuplewska M."/>
            <person name="Mitura M."/>
            <person name="Decewicz P."/>
            <person name="Chmielowska C."/>
            <person name="Pawlot A."/>
            <person name="Sentkowska D."/>
            <person name="Czarnecki J."/>
            <person name="Bartosik D."/>
        </authorList>
    </citation>
    <scope>NUCLEOTIDE SEQUENCE [LARGE SCALE GENOMIC DNA]</scope>
    <source>
        <strain evidence="6">CCUG 32053</strain>
    </source>
</reference>
<organism evidence="5 6">
    <name type="scientific">Paracoccus yeei</name>
    <dbReference type="NCBI Taxonomy" id="147645"/>
    <lineage>
        <taxon>Bacteria</taxon>
        <taxon>Pseudomonadati</taxon>
        <taxon>Pseudomonadota</taxon>
        <taxon>Alphaproteobacteria</taxon>
        <taxon>Rhodobacterales</taxon>
        <taxon>Paracoccaceae</taxon>
        <taxon>Paracoccus</taxon>
    </lineage>
</organism>
<feature type="region of interest" description="Disordered" evidence="4">
    <location>
        <begin position="106"/>
        <end position="128"/>
    </location>
</feature>
<dbReference type="InterPro" id="IPR009003">
    <property type="entry name" value="Peptidase_S1_PA"/>
</dbReference>
<gene>
    <name evidence="5" type="ORF">PY32053_03285</name>
</gene>
<sequence length="373" mass="39202">MTSDSETRTNPSRASRPWRPPVIALALALLFLAILLIPGVLRYRPGVDPAALAALRDANATLEQELARLGSTSPAQVCMYQGDLYPLSVQEAATPPTPAQRLDLLPPLPAQTRPTPDAAPTTGDDQAAGNLDELLRRGTVLVLAETVDGMANGSGFFIDSRHVVTNAHVVEGAQSVLITNDTIRQPLRANVLARSTGDPDAPAPSEDFAVLALDADVASALPLTLGPARRMQPVYASGYPGFYLEDQIRHYFQETAQGRPATPPEAIVTDGMITTIQIAERPDGALSYIPHTATLSPGNSGGPLVDSCGRAVGINTFVTQSAQDSLLLHGDYALGSETLGRFLTANGLAFRYAQGICTPSPVAAAPTPKATAE</sequence>
<dbReference type="Pfam" id="PF13365">
    <property type="entry name" value="Trypsin_2"/>
    <property type="match status" value="1"/>
</dbReference>
<dbReference type="InterPro" id="IPR051201">
    <property type="entry name" value="Chloro_Bact_Ser_Proteases"/>
</dbReference>
<evidence type="ECO:0008006" key="7">
    <source>
        <dbReference type="Google" id="ProtNLM"/>
    </source>
</evidence>
<proteinExistence type="inferred from homology"/>
<dbReference type="SUPFAM" id="SSF50494">
    <property type="entry name" value="Trypsin-like serine proteases"/>
    <property type="match status" value="1"/>
</dbReference>
<dbReference type="AlphaFoldDB" id="A0A386URE6"/>
<keyword evidence="3" id="KW-0378">Hydrolase</keyword>
<dbReference type="PANTHER" id="PTHR43343">
    <property type="entry name" value="PEPTIDASE S12"/>
    <property type="match status" value="1"/>
</dbReference>
<evidence type="ECO:0000313" key="6">
    <source>
        <dbReference type="Proteomes" id="UP000272010"/>
    </source>
</evidence>
<dbReference type="GO" id="GO:0006508">
    <property type="term" value="P:proteolysis"/>
    <property type="evidence" value="ECO:0007669"/>
    <property type="project" value="UniProtKB-KW"/>
</dbReference>
<dbReference type="Gene3D" id="2.40.10.10">
    <property type="entry name" value="Trypsin-like serine proteases"/>
    <property type="match status" value="2"/>
</dbReference>
<dbReference type="InterPro" id="IPR043504">
    <property type="entry name" value="Peptidase_S1_PA_chymotrypsin"/>
</dbReference>
<dbReference type="GO" id="GO:0004252">
    <property type="term" value="F:serine-type endopeptidase activity"/>
    <property type="evidence" value="ECO:0007669"/>
    <property type="project" value="InterPro"/>
</dbReference>
<dbReference type="EMBL" id="CP031078">
    <property type="protein sequence ID" value="AYF02859.1"/>
    <property type="molecule type" value="Genomic_DNA"/>
</dbReference>
<comment type="similarity">
    <text evidence="1">Belongs to the peptidase S1C family.</text>
</comment>
<evidence type="ECO:0000256" key="2">
    <source>
        <dbReference type="ARBA" id="ARBA00022670"/>
    </source>
</evidence>
<protein>
    <recommendedName>
        <fullName evidence="7">Serine protease</fullName>
    </recommendedName>
</protein>
<evidence type="ECO:0000256" key="1">
    <source>
        <dbReference type="ARBA" id="ARBA00010541"/>
    </source>
</evidence>
<dbReference type="InterPro" id="IPR001940">
    <property type="entry name" value="Peptidase_S1C"/>
</dbReference>
<dbReference type="Proteomes" id="UP000272010">
    <property type="component" value="Chromosome"/>
</dbReference>
<name>A0A386URE6_9RHOB</name>
<dbReference type="PANTHER" id="PTHR43343:SF3">
    <property type="entry name" value="PROTEASE DO-LIKE 8, CHLOROPLASTIC"/>
    <property type="match status" value="1"/>
</dbReference>
<evidence type="ECO:0000256" key="4">
    <source>
        <dbReference type="SAM" id="MobiDB-lite"/>
    </source>
</evidence>
<dbReference type="PRINTS" id="PR00834">
    <property type="entry name" value="PROTEASES2C"/>
</dbReference>
<evidence type="ECO:0000256" key="3">
    <source>
        <dbReference type="ARBA" id="ARBA00022801"/>
    </source>
</evidence>
<evidence type="ECO:0000313" key="5">
    <source>
        <dbReference type="EMBL" id="AYF02859.1"/>
    </source>
</evidence>
<keyword evidence="2" id="KW-0645">Protease</keyword>
<accession>A0A386URE6</accession>